<feature type="compositionally biased region" description="Basic and acidic residues" evidence="1">
    <location>
        <begin position="35"/>
        <end position="46"/>
    </location>
</feature>
<dbReference type="AlphaFoldDB" id="A0AA87ZHM3"/>
<keyword evidence="3" id="KW-1185">Reference proteome</keyword>
<accession>A0AA87ZHM3</accession>
<reference evidence="2" key="1">
    <citation type="submission" date="2023-07" db="EMBL/GenBank/DDBJ databases">
        <title>draft genome sequence of fig (Ficus carica).</title>
        <authorList>
            <person name="Takahashi T."/>
            <person name="Nishimura K."/>
        </authorList>
    </citation>
    <scope>NUCLEOTIDE SEQUENCE</scope>
</reference>
<dbReference type="EMBL" id="BTGU01000006">
    <property type="protein sequence ID" value="GMN37079.1"/>
    <property type="molecule type" value="Genomic_DNA"/>
</dbReference>
<sequence>MIDDGFCHAGEDNDDDNLLDEPRKRNSRRPSGRLWGEKKRGRESQDFGRILEARGGRSWNKGDSKLWNPTSQGGRLLVEAKRKEKIKKKPNQFLDLDQGDNLLWYPKLDQYVTGHSKQGKQPTGNL</sequence>
<feature type="compositionally biased region" description="Basic and acidic residues" evidence="1">
    <location>
        <begin position="1"/>
        <end position="11"/>
    </location>
</feature>
<evidence type="ECO:0000313" key="2">
    <source>
        <dbReference type="EMBL" id="GMN37079.1"/>
    </source>
</evidence>
<proteinExistence type="predicted"/>
<evidence type="ECO:0000256" key="1">
    <source>
        <dbReference type="SAM" id="MobiDB-lite"/>
    </source>
</evidence>
<name>A0AA87ZHM3_FICCA</name>
<comment type="caution">
    <text evidence="2">The sequence shown here is derived from an EMBL/GenBank/DDBJ whole genome shotgun (WGS) entry which is preliminary data.</text>
</comment>
<evidence type="ECO:0000313" key="3">
    <source>
        <dbReference type="Proteomes" id="UP001187192"/>
    </source>
</evidence>
<feature type="region of interest" description="Disordered" evidence="1">
    <location>
        <begin position="1"/>
        <end position="46"/>
    </location>
</feature>
<protein>
    <submittedName>
        <fullName evidence="2">Uncharacterized protein</fullName>
    </submittedName>
</protein>
<gene>
    <name evidence="2" type="ORF">TIFTF001_006528</name>
</gene>
<organism evidence="2 3">
    <name type="scientific">Ficus carica</name>
    <name type="common">Common fig</name>
    <dbReference type="NCBI Taxonomy" id="3494"/>
    <lineage>
        <taxon>Eukaryota</taxon>
        <taxon>Viridiplantae</taxon>
        <taxon>Streptophyta</taxon>
        <taxon>Embryophyta</taxon>
        <taxon>Tracheophyta</taxon>
        <taxon>Spermatophyta</taxon>
        <taxon>Magnoliopsida</taxon>
        <taxon>eudicotyledons</taxon>
        <taxon>Gunneridae</taxon>
        <taxon>Pentapetalae</taxon>
        <taxon>rosids</taxon>
        <taxon>fabids</taxon>
        <taxon>Rosales</taxon>
        <taxon>Moraceae</taxon>
        <taxon>Ficeae</taxon>
        <taxon>Ficus</taxon>
    </lineage>
</organism>
<dbReference type="Proteomes" id="UP001187192">
    <property type="component" value="Unassembled WGS sequence"/>
</dbReference>